<dbReference type="CDD" id="cd01300">
    <property type="entry name" value="YtcJ_like"/>
    <property type="match status" value="1"/>
</dbReference>
<dbReference type="SUPFAM" id="SSF51556">
    <property type="entry name" value="Metallo-dependent hydrolases"/>
    <property type="match status" value="1"/>
</dbReference>
<proteinExistence type="predicted"/>
<feature type="domain" description="Amidohydrolase 3" evidence="2">
    <location>
        <begin position="76"/>
        <end position="587"/>
    </location>
</feature>
<dbReference type="InterPro" id="IPR011059">
    <property type="entry name" value="Metal-dep_hydrolase_composite"/>
</dbReference>
<sequence>MRNLVSATAFALLSLMSLEGAARPADSADLIIYNARIWTVDARKPTVEALAIRGDRIMSTGSKHDMLALKDEHTKLLDLQGQFVMPSFNDGHTHFENAVDWLFQVRLIDLDGEAGKQEMMRRLADVRARVPAGIWITGGDWGDLAAGAASKAGRKDFQTFQPDLAAVDAITPDNPVLLRRFDRAYFANSKALKLAHISRESPDPRGGSYGRDSRGELTGMLYGKAGEAVEKLMPPVTLEQKVIGARAVQQDLNRLGITSIADIARLDELSQQQLYPTYVERSYSNLAIFQRLKARQQLSLRVYAFLPLDYWDRLGKYGIRPHGGDDMIRFGALKAFGDAGIMYQPLHIDLGLQNDWAWRMMGEKLLKQRIVDSCKGGFDVGVHIIGDKALHSLLDWFEAAEADPACARRAPRERLIHAWYATADDLKRAGRLHLIADVTPDHLMQNVSRLEAALGPERARTAFAWRTMIDHGVRVDLVSDLPGTYNRAILSTVNPLHNMYMAVTRKPIDGSAGPAFHPEQAMTIEEAIQAYTINPAYASHEEAIKGSITPGKLADLVVLSNDIVTADPERLLTTEVVYTFLGGKVVYQSSSDETSKRADTPSPAH</sequence>
<gene>
    <name evidence="3" type="ORF">NX778_12955</name>
</gene>
<dbReference type="Gene3D" id="2.30.40.10">
    <property type="entry name" value="Urease, subunit C, domain 1"/>
    <property type="match status" value="1"/>
</dbReference>
<comment type="caution">
    <text evidence="3">The sequence shown here is derived from an EMBL/GenBank/DDBJ whole genome shotgun (WGS) entry which is preliminary data.</text>
</comment>
<dbReference type="RefSeq" id="WP_258812158.1">
    <property type="nucleotide sequence ID" value="NZ_JANUGU010000003.1"/>
</dbReference>
<name>A0ABT2D0U0_9BURK</name>
<organism evidence="3 4">
    <name type="scientific">Massilia terrae</name>
    <dbReference type="NCBI Taxonomy" id="1811224"/>
    <lineage>
        <taxon>Bacteria</taxon>
        <taxon>Pseudomonadati</taxon>
        <taxon>Pseudomonadota</taxon>
        <taxon>Betaproteobacteria</taxon>
        <taxon>Burkholderiales</taxon>
        <taxon>Oxalobacteraceae</taxon>
        <taxon>Telluria group</taxon>
        <taxon>Massilia</taxon>
    </lineage>
</organism>
<evidence type="ECO:0000256" key="1">
    <source>
        <dbReference type="SAM" id="SignalP"/>
    </source>
</evidence>
<dbReference type="InterPro" id="IPR013108">
    <property type="entry name" value="Amidohydro_3"/>
</dbReference>
<dbReference type="PANTHER" id="PTHR22642">
    <property type="entry name" value="IMIDAZOLONEPROPIONASE"/>
    <property type="match status" value="1"/>
</dbReference>
<dbReference type="InterPro" id="IPR032466">
    <property type="entry name" value="Metal_Hydrolase"/>
</dbReference>
<dbReference type="EMBL" id="JANUGU010000003">
    <property type="protein sequence ID" value="MCS0658973.1"/>
    <property type="molecule type" value="Genomic_DNA"/>
</dbReference>
<evidence type="ECO:0000259" key="2">
    <source>
        <dbReference type="Pfam" id="PF07969"/>
    </source>
</evidence>
<keyword evidence="1" id="KW-0732">Signal</keyword>
<dbReference type="SUPFAM" id="SSF51338">
    <property type="entry name" value="Composite domain of metallo-dependent hydrolases"/>
    <property type="match status" value="1"/>
</dbReference>
<dbReference type="InterPro" id="IPR033932">
    <property type="entry name" value="YtcJ-like"/>
</dbReference>
<evidence type="ECO:0000313" key="4">
    <source>
        <dbReference type="Proteomes" id="UP001204621"/>
    </source>
</evidence>
<protein>
    <submittedName>
        <fullName evidence="3">Amidohydrolase</fullName>
    </submittedName>
</protein>
<feature type="signal peptide" evidence="1">
    <location>
        <begin position="1"/>
        <end position="21"/>
    </location>
</feature>
<dbReference type="Proteomes" id="UP001204621">
    <property type="component" value="Unassembled WGS sequence"/>
</dbReference>
<accession>A0ABT2D0U0</accession>
<feature type="chain" id="PRO_5045563680" evidence="1">
    <location>
        <begin position="22"/>
        <end position="605"/>
    </location>
</feature>
<evidence type="ECO:0000313" key="3">
    <source>
        <dbReference type="EMBL" id="MCS0658973.1"/>
    </source>
</evidence>
<keyword evidence="4" id="KW-1185">Reference proteome</keyword>
<dbReference type="PANTHER" id="PTHR22642:SF2">
    <property type="entry name" value="PROTEIN LONG AFTER FAR-RED 3"/>
    <property type="match status" value="1"/>
</dbReference>
<reference evidence="3 4" key="1">
    <citation type="submission" date="2022-08" db="EMBL/GenBank/DDBJ databases">
        <title>Reclassification of Massilia species as members of the genera Telluria, Duganella, Pseudoduganella, Mokoshia gen. nov. and Zemynaea gen. nov. using orthogonal and non-orthogonal genome-based approaches.</title>
        <authorList>
            <person name="Bowman J.P."/>
        </authorList>
    </citation>
    <scope>NUCLEOTIDE SEQUENCE [LARGE SCALE GENOMIC DNA]</scope>
    <source>
        <strain evidence="3 4">JCM 31606</strain>
    </source>
</reference>
<dbReference type="Gene3D" id="3.20.20.140">
    <property type="entry name" value="Metal-dependent hydrolases"/>
    <property type="match status" value="1"/>
</dbReference>
<dbReference type="Pfam" id="PF07969">
    <property type="entry name" value="Amidohydro_3"/>
    <property type="match status" value="1"/>
</dbReference>
<dbReference type="Gene3D" id="3.10.310.70">
    <property type="match status" value="1"/>
</dbReference>